<protein>
    <submittedName>
        <fullName evidence="2">Uncharacterized protein</fullName>
    </submittedName>
</protein>
<evidence type="ECO:0000313" key="3">
    <source>
        <dbReference type="Proteomes" id="UP000324748"/>
    </source>
</evidence>
<evidence type="ECO:0000256" key="1">
    <source>
        <dbReference type="SAM" id="MobiDB-lite"/>
    </source>
</evidence>
<keyword evidence="3" id="KW-1185">Reference proteome</keyword>
<feature type="region of interest" description="Disordered" evidence="1">
    <location>
        <begin position="55"/>
        <end position="75"/>
    </location>
</feature>
<sequence>MAHPYHWLYGHSNAAPKHGSQLRRSYSVCKLRVIGRMPSIRSSPLKALKPLKNTAQKNPSKLTGTISGNLNCGDT</sequence>
<gene>
    <name evidence="2" type="ORF">PGT21_034574</name>
</gene>
<proteinExistence type="predicted"/>
<comment type="caution">
    <text evidence="2">The sequence shown here is derived from an EMBL/GenBank/DDBJ whole genome shotgun (WGS) entry which is preliminary data.</text>
</comment>
<evidence type="ECO:0000313" key="2">
    <source>
        <dbReference type="EMBL" id="KAA1115272.1"/>
    </source>
</evidence>
<dbReference type="AlphaFoldDB" id="A0A5B0QPV0"/>
<dbReference type="EMBL" id="VSWC01000014">
    <property type="protein sequence ID" value="KAA1115272.1"/>
    <property type="molecule type" value="Genomic_DNA"/>
</dbReference>
<accession>A0A5B0QPV0</accession>
<reference evidence="2 3" key="1">
    <citation type="submission" date="2019-05" db="EMBL/GenBank/DDBJ databases">
        <title>Emergence of the Ug99 lineage of the wheat stem rust pathogen through somatic hybridization.</title>
        <authorList>
            <person name="Li F."/>
            <person name="Upadhyaya N.M."/>
            <person name="Sperschneider J."/>
            <person name="Matny O."/>
            <person name="Nguyen-Phuc H."/>
            <person name="Mago R."/>
            <person name="Raley C."/>
            <person name="Miller M.E."/>
            <person name="Silverstein K.A.T."/>
            <person name="Henningsen E."/>
            <person name="Hirsch C.D."/>
            <person name="Visser B."/>
            <person name="Pretorius Z.A."/>
            <person name="Steffenson B.J."/>
            <person name="Schwessinger B."/>
            <person name="Dodds P.N."/>
            <person name="Figueroa M."/>
        </authorList>
    </citation>
    <scope>NUCLEOTIDE SEQUENCE [LARGE SCALE GENOMIC DNA]</scope>
    <source>
        <strain evidence="2">21-0</strain>
    </source>
</reference>
<name>A0A5B0QPV0_PUCGR</name>
<organism evidence="2 3">
    <name type="scientific">Puccinia graminis f. sp. tritici</name>
    <dbReference type="NCBI Taxonomy" id="56615"/>
    <lineage>
        <taxon>Eukaryota</taxon>
        <taxon>Fungi</taxon>
        <taxon>Dikarya</taxon>
        <taxon>Basidiomycota</taxon>
        <taxon>Pucciniomycotina</taxon>
        <taxon>Pucciniomycetes</taxon>
        <taxon>Pucciniales</taxon>
        <taxon>Pucciniaceae</taxon>
        <taxon>Puccinia</taxon>
    </lineage>
</organism>
<dbReference type="Proteomes" id="UP000324748">
    <property type="component" value="Unassembled WGS sequence"/>
</dbReference>